<accession>A0ABW5JW41</accession>
<comment type="caution">
    <text evidence="1">The sequence shown here is derived from an EMBL/GenBank/DDBJ whole genome shotgun (WGS) entry which is preliminary data.</text>
</comment>
<name>A0ABW5JW41_9FLAO</name>
<reference evidence="2" key="1">
    <citation type="journal article" date="2019" name="Int. J. Syst. Evol. Microbiol.">
        <title>The Global Catalogue of Microorganisms (GCM) 10K type strain sequencing project: providing services to taxonomists for standard genome sequencing and annotation.</title>
        <authorList>
            <consortium name="The Broad Institute Genomics Platform"/>
            <consortium name="The Broad Institute Genome Sequencing Center for Infectious Disease"/>
            <person name="Wu L."/>
            <person name="Ma J."/>
        </authorList>
    </citation>
    <scope>NUCLEOTIDE SEQUENCE [LARGE SCALE GENOMIC DNA]</scope>
    <source>
        <strain evidence="2">KCTC 42808</strain>
    </source>
</reference>
<keyword evidence="2" id="KW-1185">Reference proteome</keyword>
<evidence type="ECO:0000313" key="2">
    <source>
        <dbReference type="Proteomes" id="UP001597467"/>
    </source>
</evidence>
<protein>
    <recommendedName>
        <fullName evidence="3">Dihydrolipoamide dehydrogenase</fullName>
    </recommendedName>
</protein>
<sequence length="166" mass="18841">MKKILSAVFVFTLLLSSCQGEDGIDGQDGGLFVASAFEIEIDFNAANNYEYFEDYGFYVYPSDVTLVYILWETANGQDVWRLMPQQVTFDEGTTYESELTYNYDFTQNDVRFFLDGTVDLSTIGSAWTQNQVFRVVVVPAENVDAVDTSSIEDVMEANRIEAFEKK</sequence>
<dbReference type="Proteomes" id="UP001597467">
    <property type="component" value="Unassembled WGS sequence"/>
</dbReference>
<dbReference type="PROSITE" id="PS51257">
    <property type="entry name" value="PROKAR_LIPOPROTEIN"/>
    <property type="match status" value="1"/>
</dbReference>
<gene>
    <name evidence="1" type="ORF">ACFSSB_00690</name>
</gene>
<proteinExistence type="predicted"/>
<dbReference type="RefSeq" id="WP_379899917.1">
    <property type="nucleotide sequence ID" value="NZ_JBHULM010000001.1"/>
</dbReference>
<dbReference type="EMBL" id="JBHULM010000001">
    <property type="protein sequence ID" value="MFD2540818.1"/>
    <property type="molecule type" value="Genomic_DNA"/>
</dbReference>
<evidence type="ECO:0000313" key="1">
    <source>
        <dbReference type="EMBL" id="MFD2540818.1"/>
    </source>
</evidence>
<organism evidence="1 2">
    <name type="scientific">Lacinutrix gracilariae</name>
    <dbReference type="NCBI Taxonomy" id="1747198"/>
    <lineage>
        <taxon>Bacteria</taxon>
        <taxon>Pseudomonadati</taxon>
        <taxon>Bacteroidota</taxon>
        <taxon>Flavobacteriia</taxon>
        <taxon>Flavobacteriales</taxon>
        <taxon>Flavobacteriaceae</taxon>
        <taxon>Lacinutrix</taxon>
    </lineage>
</organism>
<evidence type="ECO:0008006" key="3">
    <source>
        <dbReference type="Google" id="ProtNLM"/>
    </source>
</evidence>